<evidence type="ECO:0000259" key="1">
    <source>
        <dbReference type="Pfam" id="PF01880"/>
    </source>
</evidence>
<dbReference type="GO" id="GO:0005506">
    <property type="term" value="F:iron ion binding"/>
    <property type="evidence" value="ECO:0007669"/>
    <property type="project" value="InterPro"/>
</dbReference>
<dbReference type="AlphaFoldDB" id="A0A520KW48"/>
<comment type="caution">
    <text evidence="2">The sequence shown here is derived from an EMBL/GenBank/DDBJ whole genome shotgun (WGS) entry which is preliminary data.</text>
</comment>
<sequence>KDGQVIDIGRANFAPVYANPNVRFQVPVAEFKSFMALEYCNIHGLWENCVEVE</sequence>
<dbReference type="InterPro" id="IPR002742">
    <property type="entry name" value="Desulfoferrodoxin_Fe-bd_dom"/>
</dbReference>
<dbReference type="Proteomes" id="UP000320766">
    <property type="component" value="Unassembled WGS sequence"/>
</dbReference>
<dbReference type="EMBL" id="RXIL01000100">
    <property type="protein sequence ID" value="RZN68661.1"/>
    <property type="molecule type" value="Genomic_DNA"/>
</dbReference>
<dbReference type="Pfam" id="PF01880">
    <property type="entry name" value="Desulfoferrodox"/>
    <property type="match status" value="1"/>
</dbReference>
<dbReference type="InterPro" id="IPR036073">
    <property type="entry name" value="Desulfoferrodoxin_Fe-bd_dom_sf"/>
</dbReference>
<feature type="non-terminal residue" evidence="2">
    <location>
        <position position="1"/>
    </location>
</feature>
<feature type="domain" description="Desulfoferrodoxin ferrous iron-binding" evidence="1">
    <location>
        <begin position="10"/>
        <end position="48"/>
    </location>
</feature>
<evidence type="ECO:0000313" key="3">
    <source>
        <dbReference type="Proteomes" id="UP000320766"/>
    </source>
</evidence>
<proteinExistence type="predicted"/>
<accession>A0A520KW48</accession>
<gene>
    <name evidence="2" type="ORF">EF807_05535</name>
</gene>
<organism evidence="2 3">
    <name type="scientific">Candidatus Methanolliviera hydrocarbonicum</name>
    <dbReference type="NCBI Taxonomy" id="2491085"/>
    <lineage>
        <taxon>Archaea</taxon>
        <taxon>Methanobacteriati</taxon>
        <taxon>Methanobacteriota</taxon>
        <taxon>Candidatus Methanoliparia</taxon>
        <taxon>Candidatus Methanoliparales</taxon>
        <taxon>Candidatus Methanollivieraceae</taxon>
        <taxon>Candidatus Methanolliviera</taxon>
    </lineage>
</organism>
<name>A0A520KW48_9EURY</name>
<evidence type="ECO:0000313" key="2">
    <source>
        <dbReference type="EMBL" id="RZN68661.1"/>
    </source>
</evidence>
<dbReference type="GO" id="GO:0016491">
    <property type="term" value="F:oxidoreductase activity"/>
    <property type="evidence" value="ECO:0007669"/>
    <property type="project" value="InterPro"/>
</dbReference>
<dbReference type="SUPFAM" id="SSF49367">
    <property type="entry name" value="Superoxide reductase-like"/>
    <property type="match status" value="1"/>
</dbReference>
<reference evidence="2 3" key="1">
    <citation type="journal article" date="2019" name="Nat. Microbiol.">
        <title>Wide diversity of methane and short-chain alkane metabolisms in uncultured archaea.</title>
        <authorList>
            <person name="Borrel G."/>
            <person name="Adam P.S."/>
            <person name="McKay L.J."/>
            <person name="Chen L.X."/>
            <person name="Sierra-Garcia I.N."/>
            <person name="Sieber C.M."/>
            <person name="Letourneur Q."/>
            <person name="Ghozlane A."/>
            <person name="Andersen G.L."/>
            <person name="Li W.J."/>
            <person name="Hallam S.J."/>
            <person name="Muyzer G."/>
            <person name="de Oliveira V.M."/>
            <person name="Inskeep W.P."/>
            <person name="Banfield J.F."/>
            <person name="Gribaldo S."/>
        </authorList>
    </citation>
    <scope>NUCLEOTIDE SEQUENCE [LARGE SCALE GENOMIC DNA]</scope>
    <source>
        <strain evidence="2">NM1b</strain>
    </source>
</reference>
<protein>
    <submittedName>
        <fullName evidence="2">Desulfoferrodoxin</fullName>
    </submittedName>
</protein>
<dbReference type="Gene3D" id="2.60.40.730">
    <property type="entry name" value="SOR catalytic domain"/>
    <property type="match status" value="1"/>
</dbReference>